<feature type="compositionally biased region" description="Low complexity" evidence="1">
    <location>
        <begin position="1"/>
        <end position="17"/>
    </location>
</feature>
<gene>
    <name evidence="2" type="ORF">ABVK25_008949</name>
</gene>
<evidence type="ECO:0000313" key="3">
    <source>
        <dbReference type="Proteomes" id="UP001590951"/>
    </source>
</evidence>
<evidence type="ECO:0000256" key="1">
    <source>
        <dbReference type="SAM" id="MobiDB-lite"/>
    </source>
</evidence>
<sequence>MSASERASTSSTPASTSGNNPRATPKRSAVPIESSPIINFMDLTRPASPEFERPSKRIRRDQNISRPHSALVVRRYTRNAAKNSEAPNADLSDKRMKDGAFFNGLGVPEVLKGYLVKPASTGSRKCSISTRLTKWDCRRPHRPRSQRTSYQR</sequence>
<comment type="caution">
    <text evidence="2">The sequence shown here is derived from an EMBL/GenBank/DDBJ whole genome shotgun (WGS) entry which is preliminary data.</text>
</comment>
<keyword evidence="3" id="KW-1185">Reference proteome</keyword>
<feature type="compositionally biased region" description="Basic and acidic residues" evidence="1">
    <location>
        <begin position="50"/>
        <end position="63"/>
    </location>
</feature>
<accession>A0ABR4AYH5</accession>
<name>A0ABR4AYH5_9LECA</name>
<feature type="region of interest" description="Disordered" evidence="1">
    <location>
        <begin position="1"/>
        <end position="70"/>
    </location>
</feature>
<dbReference type="EMBL" id="JBHFEH010000043">
    <property type="protein sequence ID" value="KAL2050712.1"/>
    <property type="molecule type" value="Genomic_DNA"/>
</dbReference>
<dbReference type="Proteomes" id="UP001590951">
    <property type="component" value="Unassembled WGS sequence"/>
</dbReference>
<protein>
    <submittedName>
        <fullName evidence="2">Uncharacterized protein</fullName>
    </submittedName>
</protein>
<proteinExistence type="predicted"/>
<evidence type="ECO:0000313" key="2">
    <source>
        <dbReference type="EMBL" id="KAL2050712.1"/>
    </source>
</evidence>
<reference evidence="2 3" key="1">
    <citation type="submission" date="2024-09" db="EMBL/GenBank/DDBJ databases">
        <title>Rethinking Asexuality: The Enigmatic Case of Functional Sexual Genes in Lepraria (Stereocaulaceae).</title>
        <authorList>
            <person name="Doellman M."/>
            <person name="Sun Y."/>
            <person name="Barcenas-Pena A."/>
            <person name="Lumbsch H.T."/>
            <person name="Grewe F."/>
        </authorList>
    </citation>
    <scope>NUCLEOTIDE SEQUENCE [LARGE SCALE GENOMIC DNA]</scope>
    <source>
        <strain evidence="2 3">Grewe 0041</strain>
    </source>
</reference>
<organism evidence="2 3">
    <name type="scientific">Lepraria finkii</name>
    <dbReference type="NCBI Taxonomy" id="1340010"/>
    <lineage>
        <taxon>Eukaryota</taxon>
        <taxon>Fungi</taxon>
        <taxon>Dikarya</taxon>
        <taxon>Ascomycota</taxon>
        <taxon>Pezizomycotina</taxon>
        <taxon>Lecanoromycetes</taxon>
        <taxon>OSLEUM clade</taxon>
        <taxon>Lecanoromycetidae</taxon>
        <taxon>Lecanorales</taxon>
        <taxon>Lecanorineae</taxon>
        <taxon>Stereocaulaceae</taxon>
        <taxon>Lepraria</taxon>
    </lineage>
</organism>